<evidence type="ECO:0000256" key="15">
    <source>
        <dbReference type="SAM" id="MobiDB-lite"/>
    </source>
</evidence>
<comment type="caution">
    <text evidence="20">The sequence shown here is derived from an EMBL/GenBank/DDBJ whole genome shotgun (WGS) entry which is preliminary data.</text>
</comment>
<comment type="subcellular location">
    <subcellularLocation>
        <location evidence="1">Cell outer membrane</location>
        <topology evidence="1">Multi-pass membrane protein</topology>
    </subcellularLocation>
</comment>
<keyword evidence="14" id="KW-0449">Lipoprotein</keyword>
<feature type="domain" description="Polysaccharide export protein N-terminal" evidence="17">
    <location>
        <begin position="123"/>
        <end position="196"/>
    </location>
</feature>
<organism evidence="20 21">
    <name type="scientific">Pseudoalteromonas lipolytica</name>
    <dbReference type="NCBI Taxonomy" id="570156"/>
    <lineage>
        <taxon>Bacteria</taxon>
        <taxon>Pseudomonadati</taxon>
        <taxon>Pseudomonadota</taxon>
        <taxon>Gammaproteobacteria</taxon>
        <taxon>Alteromonadales</taxon>
        <taxon>Pseudoalteromonadaceae</taxon>
        <taxon>Pseudoalteromonas</taxon>
    </lineage>
</organism>
<keyword evidence="21" id="KW-1185">Reference proteome</keyword>
<evidence type="ECO:0000256" key="2">
    <source>
        <dbReference type="ARBA" id="ARBA00009450"/>
    </source>
</evidence>
<keyword evidence="9" id="KW-0406">Ion transport</keyword>
<evidence type="ECO:0000256" key="5">
    <source>
        <dbReference type="ARBA" id="ARBA00022597"/>
    </source>
</evidence>
<gene>
    <name evidence="20" type="ORF">SAMN04487854_109170</name>
</gene>
<dbReference type="Proteomes" id="UP000183805">
    <property type="component" value="Unassembled WGS sequence"/>
</dbReference>
<evidence type="ECO:0000256" key="10">
    <source>
        <dbReference type="ARBA" id="ARBA00023114"/>
    </source>
</evidence>
<feature type="signal peptide" evidence="16">
    <location>
        <begin position="1"/>
        <end position="20"/>
    </location>
</feature>
<dbReference type="InterPro" id="IPR049712">
    <property type="entry name" value="Poly_export"/>
</dbReference>
<evidence type="ECO:0000256" key="7">
    <source>
        <dbReference type="ARBA" id="ARBA00022729"/>
    </source>
</evidence>
<keyword evidence="10" id="KW-0626">Porin</keyword>
<dbReference type="InterPro" id="IPR054765">
    <property type="entry name" value="SLBB_dom"/>
</dbReference>
<feature type="compositionally biased region" description="Polar residues" evidence="15">
    <location>
        <begin position="57"/>
        <end position="84"/>
    </location>
</feature>
<dbReference type="PANTHER" id="PTHR33619:SF3">
    <property type="entry name" value="POLYSACCHARIDE EXPORT PROTEIN GFCE-RELATED"/>
    <property type="match status" value="1"/>
</dbReference>
<keyword evidence="13" id="KW-0998">Cell outer membrane</keyword>
<dbReference type="RefSeq" id="WP_074989231.1">
    <property type="nucleotide sequence ID" value="NZ_FPAZ01000009.1"/>
</dbReference>
<keyword evidence="12" id="KW-0564">Palmitate</keyword>
<feature type="domain" description="Soluble ligand binding" evidence="18">
    <location>
        <begin position="286"/>
        <end position="330"/>
    </location>
</feature>
<keyword evidence="6" id="KW-0812">Transmembrane</keyword>
<reference evidence="20 21" key="1">
    <citation type="submission" date="2016-10" db="EMBL/GenBank/DDBJ databases">
        <authorList>
            <person name="Varghese N."/>
            <person name="Submissions S."/>
        </authorList>
    </citation>
    <scope>NUCLEOTIDE SEQUENCE [LARGE SCALE GENOMIC DNA]</scope>
    <source>
        <strain evidence="20 21">CGMCC 1.8499</strain>
    </source>
</reference>
<protein>
    <submittedName>
        <fullName evidence="20">Protein involved in polysaccharide export, contains SLBB domain of the beta-grasp fold</fullName>
    </submittedName>
</protein>
<evidence type="ECO:0000256" key="8">
    <source>
        <dbReference type="ARBA" id="ARBA00023047"/>
    </source>
</evidence>
<keyword evidence="5" id="KW-0762">Sugar transport</keyword>
<evidence type="ECO:0000256" key="12">
    <source>
        <dbReference type="ARBA" id="ARBA00023139"/>
    </source>
</evidence>
<proteinExistence type="inferred from homology"/>
<sequence>MAIRHLFMLFTLFCVSTAFAITPSKEQIEQFKKLPKSQQVLLAKQYGIDLGSISSSDNNTQATKQQGELGSSINKNQKTQSEENYFSDEEKRFKPKVDKVQPFGYDIFSQQTSSFNQAEVSLVPDDYLLGIGDKLKITLFGQQSSEQIVEVDSSGRIAIPELQPIDVIGLTFADLVGLLKEKVSRELIGTSIYVSIAELKSINVLVLGEVSTPGSYSLNSLSTITHSLYKSGGLTDIASLRNIQLRRKGKLIQTLDLYELLLQGNTVGNIELKSGDTVFVPSITNRVKVVGAVRRPAYFEFKENETVSDVLDMAGGVKASAYKDEVKIVRYSNEARKLISISPTELANFRLHDGDEISVQESSNEFRNEVTLIGAVVRPGKYSLSKAPDLLSLIGNPRTSLLPQADKHYGLILRGGAFSDISIIQFSLTELLESNIPLKAGDEVFVFSRYEYKDEEDKMLASLDLTEKELELQNRSKLWHLYEQQLFEAFVNVDALGQLNGEEESKAFIAEENMKWLSQIGGVRELNDKVLSPFSRANLLQAILKKLNYQASPSKPVKIITVKGKVRYPGNYPIGDNFTVADAVNAAGGLVESAYMAQAELTSYKRGAELDVEHASFNLQTELNAPTIYLSSKDTLNILATPKWSEENQVSLRGEVKFPGLYTIARGESLISVIERAGGFTEFAAINGAVFTRDEIKKQEQLQIKKLTESLQREIATKSLRPGGNDVAYSEVKQLLADLSKVEAKGRLVIDLPKILNGEQNLILQDGDALIIPPQRDSISVIGEVNYPSSHLYEGTLDLSQYVSKSGGFKEFADEDRLYIIKANGSVVIPKSSWFAVERNNLLEPGDTIVVPLDSTSLDTLTLWSTSTQIIYQIGVAMAAISSI</sequence>
<name>A0ABY1GRB2_9GAMM</name>
<keyword evidence="4" id="KW-1134">Transmembrane beta strand</keyword>
<dbReference type="InterPro" id="IPR019554">
    <property type="entry name" value="Soluble_ligand-bd"/>
</dbReference>
<feature type="domain" description="Soluble ligand binding" evidence="18">
    <location>
        <begin position="650"/>
        <end position="685"/>
    </location>
</feature>
<keyword evidence="8" id="KW-0625">Polysaccharide transport</keyword>
<dbReference type="InterPro" id="IPR003715">
    <property type="entry name" value="Poly_export_N"/>
</dbReference>
<evidence type="ECO:0000256" key="16">
    <source>
        <dbReference type="SAM" id="SignalP"/>
    </source>
</evidence>
<dbReference type="Pfam" id="PF22461">
    <property type="entry name" value="SLBB_2"/>
    <property type="match status" value="1"/>
</dbReference>
<evidence type="ECO:0000256" key="11">
    <source>
        <dbReference type="ARBA" id="ARBA00023136"/>
    </source>
</evidence>
<feature type="chain" id="PRO_5046681409" evidence="16">
    <location>
        <begin position="21"/>
        <end position="884"/>
    </location>
</feature>
<dbReference type="Gene3D" id="3.10.560.10">
    <property type="entry name" value="Outer membrane lipoprotein wza domain like"/>
    <property type="match status" value="6"/>
</dbReference>
<evidence type="ECO:0000256" key="6">
    <source>
        <dbReference type="ARBA" id="ARBA00022692"/>
    </source>
</evidence>
<keyword evidence="7 16" id="KW-0732">Signal</keyword>
<evidence type="ECO:0000259" key="17">
    <source>
        <dbReference type="Pfam" id="PF02563"/>
    </source>
</evidence>
<evidence type="ECO:0000256" key="13">
    <source>
        <dbReference type="ARBA" id="ARBA00023237"/>
    </source>
</evidence>
<keyword evidence="3" id="KW-0813">Transport</keyword>
<evidence type="ECO:0000313" key="20">
    <source>
        <dbReference type="EMBL" id="SFT77958.1"/>
    </source>
</evidence>
<feature type="domain" description="Soluble ligand binding" evidence="18">
    <location>
        <begin position="559"/>
        <end position="595"/>
    </location>
</feature>
<evidence type="ECO:0000259" key="19">
    <source>
        <dbReference type="Pfam" id="PF22461"/>
    </source>
</evidence>
<dbReference type="Pfam" id="PF02563">
    <property type="entry name" value="Poly_export"/>
    <property type="match status" value="1"/>
</dbReference>
<evidence type="ECO:0000256" key="3">
    <source>
        <dbReference type="ARBA" id="ARBA00022448"/>
    </source>
</evidence>
<comment type="similarity">
    <text evidence="2">Belongs to the BexD/CtrA/VexA family.</text>
</comment>
<feature type="region of interest" description="Disordered" evidence="15">
    <location>
        <begin position="57"/>
        <end position="88"/>
    </location>
</feature>
<evidence type="ECO:0000256" key="9">
    <source>
        <dbReference type="ARBA" id="ARBA00023065"/>
    </source>
</evidence>
<evidence type="ECO:0000313" key="21">
    <source>
        <dbReference type="Proteomes" id="UP000183805"/>
    </source>
</evidence>
<evidence type="ECO:0000256" key="14">
    <source>
        <dbReference type="ARBA" id="ARBA00023288"/>
    </source>
</evidence>
<evidence type="ECO:0000256" key="1">
    <source>
        <dbReference type="ARBA" id="ARBA00004571"/>
    </source>
</evidence>
<accession>A0ABY1GRB2</accession>
<evidence type="ECO:0000256" key="4">
    <source>
        <dbReference type="ARBA" id="ARBA00022452"/>
    </source>
</evidence>
<keyword evidence="11" id="KW-0472">Membrane</keyword>
<evidence type="ECO:0000259" key="18">
    <source>
        <dbReference type="Pfam" id="PF10531"/>
    </source>
</evidence>
<feature type="domain" description="Soluble ligand binding" evidence="18">
    <location>
        <begin position="780"/>
        <end position="827"/>
    </location>
</feature>
<dbReference type="EMBL" id="FPAZ01000009">
    <property type="protein sequence ID" value="SFT77958.1"/>
    <property type="molecule type" value="Genomic_DNA"/>
</dbReference>
<feature type="domain" description="SLBB" evidence="19">
    <location>
        <begin position="204"/>
        <end position="280"/>
    </location>
</feature>
<dbReference type="PANTHER" id="PTHR33619">
    <property type="entry name" value="POLYSACCHARIDE EXPORT PROTEIN GFCE-RELATED"/>
    <property type="match status" value="1"/>
</dbReference>
<dbReference type="Pfam" id="PF10531">
    <property type="entry name" value="SLBB"/>
    <property type="match status" value="4"/>
</dbReference>